<keyword evidence="1" id="KW-1185">Reference proteome</keyword>
<proteinExistence type="predicted"/>
<dbReference type="AlphaFoldDB" id="A0A915IVA5"/>
<reference evidence="2" key="1">
    <citation type="submission" date="2022-11" db="UniProtKB">
        <authorList>
            <consortium name="WormBaseParasite"/>
        </authorList>
    </citation>
    <scope>IDENTIFICATION</scope>
</reference>
<protein>
    <submittedName>
        <fullName evidence="2">Uncharacterized protein</fullName>
    </submittedName>
</protein>
<name>A0A915IVA5_ROMCU</name>
<evidence type="ECO:0000313" key="1">
    <source>
        <dbReference type="Proteomes" id="UP000887565"/>
    </source>
</evidence>
<sequence>MKVEQFIRKVELGDSWNDFLSSDCVPLDPEFERKCQEVLLPALDAAKEKLREEISIKKSEIEKLHDAIDDIMKNDHEK</sequence>
<accession>A0A915IVA5</accession>
<dbReference type="WBParaSite" id="nRc.2.0.1.t18129-RA">
    <property type="protein sequence ID" value="nRc.2.0.1.t18129-RA"/>
    <property type="gene ID" value="nRc.2.0.1.g18129"/>
</dbReference>
<organism evidence="1 2">
    <name type="scientific">Romanomermis culicivorax</name>
    <name type="common">Nematode worm</name>
    <dbReference type="NCBI Taxonomy" id="13658"/>
    <lineage>
        <taxon>Eukaryota</taxon>
        <taxon>Metazoa</taxon>
        <taxon>Ecdysozoa</taxon>
        <taxon>Nematoda</taxon>
        <taxon>Enoplea</taxon>
        <taxon>Dorylaimia</taxon>
        <taxon>Mermithida</taxon>
        <taxon>Mermithoidea</taxon>
        <taxon>Mermithidae</taxon>
        <taxon>Romanomermis</taxon>
    </lineage>
</organism>
<evidence type="ECO:0000313" key="2">
    <source>
        <dbReference type="WBParaSite" id="nRc.2.0.1.t18129-RA"/>
    </source>
</evidence>
<dbReference type="Proteomes" id="UP000887565">
    <property type="component" value="Unplaced"/>
</dbReference>